<dbReference type="AlphaFoldDB" id="A0A804UAG0"/>
<dbReference type="Proteomes" id="UP000007305">
    <property type="component" value="Chromosome 6"/>
</dbReference>
<evidence type="ECO:0000256" key="1">
    <source>
        <dbReference type="SAM" id="MobiDB-lite"/>
    </source>
</evidence>
<name>A0A804UAG0_MAIZE</name>
<feature type="region of interest" description="Disordered" evidence="1">
    <location>
        <begin position="32"/>
        <end position="117"/>
    </location>
</feature>
<evidence type="ECO:0000313" key="3">
    <source>
        <dbReference type="Proteomes" id="UP000007305"/>
    </source>
</evidence>
<accession>A0A804UAG0</accession>
<evidence type="ECO:0000313" key="2">
    <source>
        <dbReference type="EnsemblPlants" id="Zm00001eb272220_P001"/>
    </source>
</evidence>
<dbReference type="Gramene" id="Zm00001eb272220_T001">
    <property type="protein sequence ID" value="Zm00001eb272220_P001"/>
    <property type="gene ID" value="Zm00001eb272220"/>
</dbReference>
<reference evidence="3" key="1">
    <citation type="journal article" date="2009" name="Science">
        <title>The B73 maize genome: complexity, diversity, and dynamics.</title>
        <authorList>
            <person name="Schnable P.S."/>
            <person name="Ware D."/>
            <person name="Fulton R.S."/>
            <person name="Stein J.C."/>
            <person name="Wei F."/>
            <person name="Pasternak S."/>
            <person name="Liang C."/>
            <person name="Zhang J."/>
            <person name="Fulton L."/>
            <person name="Graves T.A."/>
            <person name="Minx P."/>
            <person name="Reily A.D."/>
            <person name="Courtney L."/>
            <person name="Kruchowski S.S."/>
            <person name="Tomlinson C."/>
            <person name="Strong C."/>
            <person name="Delehaunty K."/>
            <person name="Fronick C."/>
            <person name="Courtney B."/>
            <person name="Rock S.M."/>
            <person name="Belter E."/>
            <person name="Du F."/>
            <person name="Kim K."/>
            <person name="Abbott R.M."/>
            <person name="Cotton M."/>
            <person name="Levy A."/>
            <person name="Marchetto P."/>
            <person name="Ochoa K."/>
            <person name="Jackson S.M."/>
            <person name="Gillam B."/>
            <person name="Chen W."/>
            <person name="Yan L."/>
            <person name="Higginbotham J."/>
            <person name="Cardenas M."/>
            <person name="Waligorski J."/>
            <person name="Applebaum E."/>
            <person name="Phelps L."/>
            <person name="Falcone J."/>
            <person name="Kanchi K."/>
            <person name="Thane T."/>
            <person name="Scimone A."/>
            <person name="Thane N."/>
            <person name="Henke J."/>
            <person name="Wang T."/>
            <person name="Ruppert J."/>
            <person name="Shah N."/>
            <person name="Rotter K."/>
            <person name="Hodges J."/>
            <person name="Ingenthron E."/>
            <person name="Cordes M."/>
            <person name="Kohlberg S."/>
            <person name="Sgro J."/>
            <person name="Delgado B."/>
            <person name="Mead K."/>
            <person name="Chinwalla A."/>
            <person name="Leonard S."/>
            <person name="Crouse K."/>
            <person name="Collura K."/>
            <person name="Kudrna D."/>
            <person name="Currie J."/>
            <person name="He R."/>
            <person name="Angelova A."/>
            <person name="Rajasekar S."/>
            <person name="Mueller T."/>
            <person name="Lomeli R."/>
            <person name="Scara G."/>
            <person name="Ko A."/>
            <person name="Delaney K."/>
            <person name="Wissotski M."/>
            <person name="Lopez G."/>
            <person name="Campos D."/>
            <person name="Braidotti M."/>
            <person name="Ashley E."/>
            <person name="Golser W."/>
            <person name="Kim H."/>
            <person name="Lee S."/>
            <person name="Lin J."/>
            <person name="Dujmic Z."/>
            <person name="Kim W."/>
            <person name="Talag J."/>
            <person name="Zuccolo A."/>
            <person name="Fan C."/>
            <person name="Sebastian A."/>
            <person name="Kramer M."/>
            <person name="Spiegel L."/>
            <person name="Nascimento L."/>
            <person name="Zutavern T."/>
            <person name="Miller B."/>
            <person name="Ambroise C."/>
            <person name="Muller S."/>
            <person name="Spooner W."/>
            <person name="Narechania A."/>
            <person name="Ren L."/>
            <person name="Wei S."/>
            <person name="Kumari S."/>
            <person name="Faga B."/>
            <person name="Levy M.J."/>
            <person name="McMahan L."/>
            <person name="Van Buren P."/>
            <person name="Vaughn M.W."/>
            <person name="Ying K."/>
            <person name="Yeh C.-T."/>
            <person name="Emrich S.J."/>
            <person name="Jia Y."/>
            <person name="Kalyanaraman A."/>
            <person name="Hsia A.-P."/>
            <person name="Barbazuk W.B."/>
            <person name="Baucom R.S."/>
            <person name="Brutnell T.P."/>
            <person name="Carpita N.C."/>
            <person name="Chaparro C."/>
            <person name="Chia J.-M."/>
            <person name="Deragon J.-M."/>
            <person name="Estill J.C."/>
            <person name="Fu Y."/>
            <person name="Jeddeloh J.A."/>
            <person name="Han Y."/>
            <person name="Lee H."/>
            <person name="Li P."/>
            <person name="Lisch D.R."/>
            <person name="Liu S."/>
            <person name="Liu Z."/>
            <person name="Nagel D.H."/>
            <person name="McCann M.C."/>
            <person name="SanMiguel P."/>
            <person name="Myers A.M."/>
            <person name="Nettleton D."/>
            <person name="Nguyen J."/>
            <person name="Penning B.W."/>
            <person name="Ponnala L."/>
            <person name="Schneider K.L."/>
            <person name="Schwartz D.C."/>
            <person name="Sharma A."/>
            <person name="Soderlund C."/>
            <person name="Springer N.M."/>
            <person name="Sun Q."/>
            <person name="Wang H."/>
            <person name="Waterman M."/>
            <person name="Westerman R."/>
            <person name="Wolfgruber T.K."/>
            <person name="Yang L."/>
            <person name="Yu Y."/>
            <person name="Zhang L."/>
            <person name="Zhou S."/>
            <person name="Zhu Q."/>
            <person name="Bennetzen J.L."/>
            <person name="Dawe R.K."/>
            <person name="Jiang J."/>
            <person name="Jiang N."/>
            <person name="Presting G.G."/>
            <person name="Wessler S.R."/>
            <person name="Aluru S."/>
            <person name="Martienssen R.A."/>
            <person name="Clifton S.W."/>
            <person name="McCombie W.R."/>
            <person name="Wing R.A."/>
            <person name="Wilson R.K."/>
        </authorList>
    </citation>
    <scope>NUCLEOTIDE SEQUENCE [LARGE SCALE GENOMIC DNA]</scope>
    <source>
        <strain evidence="3">cv. B73</strain>
    </source>
</reference>
<reference evidence="2" key="3">
    <citation type="submission" date="2021-05" db="UniProtKB">
        <authorList>
            <consortium name="EnsemblPlants"/>
        </authorList>
    </citation>
    <scope>IDENTIFICATION</scope>
    <source>
        <strain evidence="2">cv. B73</strain>
    </source>
</reference>
<dbReference type="InParanoid" id="A0A804UAG0"/>
<organism evidence="2 3">
    <name type="scientific">Zea mays</name>
    <name type="common">Maize</name>
    <dbReference type="NCBI Taxonomy" id="4577"/>
    <lineage>
        <taxon>Eukaryota</taxon>
        <taxon>Viridiplantae</taxon>
        <taxon>Streptophyta</taxon>
        <taxon>Embryophyta</taxon>
        <taxon>Tracheophyta</taxon>
        <taxon>Spermatophyta</taxon>
        <taxon>Magnoliopsida</taxon>
        <taxon>Liliopsida</taxon>
        <taxon>Poales</taxon>
        <taxon>Poaceae</taxon>
        <taxon>PACMAD clade</taxon>
        <taxon>Panicoideae</taxon>
        <taxon>Andropogonodae</taxon>
        <taxon>Andropogoneae</taxon>
        <taxon>Tripsacinae</taxon>
        <taxon>Zea</taxon>
    </lineage>
</organism>
<reference evidence="2" key="2">
    <citation type="submission" date="2019-07" db="EMBL/GenBank/DDBJ databases">
        <authorList>
            <person name="Seetharam A."/>
            <person name="Woodhouse M."/>
            <person name="Cannon E."/>
        </authorList>
    </citation>
    <scope>NUCLEOTIDE SEQUENCE [LARGE SCALE GENOMIC DNA]</scope>
    <source>
        <strain evidence="2">cv. B73</strain>
    </source>
</reference>
<keyword evidence="3" id="KW-1185">Reference proteome</keyword>
<proteinExistence type="predicted"/>
<protein>
    <submittedName>
        <fullName evidence="2">Uncharacterized protein</fullName>
    </submittedName>
</protein>
<dbReference type="EnsemblPlants" id="Zm00001eb272220_T001">
    <property type="protein sequence ID" value="Zm00001eb272220_P001"/>
    <property type="gene ID" value="Zm00001eb272220"/>
</dbReference>
<sequence>MLMLNQFESVTDAWRPHTHVLPFCRAHPPCNRPRSNPPPHIAGSLRPNPPPQPPAGGSAASFHPPPSFHPRGSRAPSLAPHLPSCKQSEPRQRPRNLRQPPCPINGSCDHKAPKPAPTLLPALHHRRPFPGEMDGIYAVSLGDPLPSLRPRGKWTTIHSIGALHSLRDPFHPEIRDTAHPSELLPLMMSLSTRHPPSASCPFLTRRGPPSAPPPWRDPRGCAVSLPYTARTTIGTPFLGVMDDIYAVFSRGSHGLGYLLPPPPPRGRFQAADLHRVL</sequence>